<gene>
    <name evidence="2" type="ORF">Taro_040671</name>
</gene>
<dbReference type="Proteomes" id="UP000652761">
    <property type="component" value="Unassembled WGS sequence"/>
</dbReference>
<evidence type="ECO:0000256" key="1">
    <source>
        <dbReference type="SAM" id="MobiDB-lite"/>
    </source>
</evidence>
<evidence type="ECO:0000313" key="2">
    <source>
        <dbReference type="EMBL" id="MQM07820.1"/>
    </source>
</evidence>
<feature type="compositionally biased region" description="Acidic residues" evidence="1">
    <location>
        <begin position="81"/>
        <end position="93"/>
    </location>
</feature>
<accession>A0A843WYW2</accession>
<dbReference type="EMBL" id="NMUH01003964">
    <property type="protein sequence ID" value="MQM07820.1"/>
    <property type="molecule type" value="Genomic_DNA"/>
</dbReference>
<name>A0A843WYW2_COLES</name>
<dbReference type="PANTHER" id="PTHR36751:SF1">
    <property type="entry name" value="F3E22.8 PROTEIN"/>
    <property type="match status" value="1"/>
</dbReference>
<organism evidence="2 3">
    <name type="scientific">Colocasia esculenta</name>
    <name type="common">Wild taro</name>
    <name type="synonym">Arum esculentum</name>
    <dbReference type="NCBI Taxonomy" id="4460"/>
    <lineage>
        <taxon>Eukaryota</taxon>
        <taxon>Viridiplantae</taxon>
        <taxon>Streptophyta</taxon>
        <taxon>Embryophyta</taxon>
        <taxon>Tracheophyta</taxon>
        <taxon>Spermatophyta</taxon>
        <taxon>Magnoliopsida</taxon>
        <taxon>Liliopsida</taxon>
        <taxon>Araceae</taxon>
        <taxon>Aroideae</taxon>
        <taxon>Colocasieae</taxon>
        <taxon>Colocasia</taxon>
    </lineage>
</organism>
<sequence length="180" mass="18629">MDACATIADVFAAATAQGAEFSKLLLSRPASVLAVSAAGFLPVDALAPPRKAVRSDTQRAAPRAFVRRIRRTTRRSLTGDGDGEEGCSGDGDDGAFGGGGGAGGGGGGGRWWNFEGNGGAEWGDSDSSPASSDPAFDFVYGVISCVALYNCTQFAFKRVSRFIADKEKVVPLRLVPQFAD</sequence>
<reference evidence="2" key="1">
    <citation type="submission" date="2017-07" db="EMBL/GenBank/DDBJ databases">
        <title>Taro Niue Genome Assembly and Annotation.</title>
        <authorList>
            <person name="Atibalentja N."/>
            <person name="Keating K."/>
            <person name="Fields C.J."/>
        </authorList>
    </citation>
    <scope>NUCLEOTIDE SEQUENCE</scope>
    <source>
        <strain evidence="2">Niue_2</strain>
        <tissue evidence="2">Leaf</tissue>
    </source>
</reference>
<feature type="region of interest" description="Disordered" evidence="1">
    <location>
        <begin position="72"/>
        <end position="128"/>
    </location>
</feature>
<keyword evidence="3" id="KW-1185">Reference proteome</keyword>
<dbReference type="OrthoDB" id="1914074at2759"/>
<dbReference type="PANTHER" id="PTHR36751">
    <property type="entry name" value="F3E22.8 PROTEIN"/>
    <property type="match status" value="1"/>
</dbReference>
<feature type="compositionally biased region" description="Gly residues" evidence="1">
    <location>
        <begin position="94"/>
        <end position="121"/>
    </location>
</feature>
<evidence type="ECO:0000313" key="3">
    <source>
        <dbReference type="Proteomes" id="UP000652761"/>
    </source>
</evidence>
<protein>
    <submittedName>
        <fullName evidence="2">Uncharacterized protein</fullName>
    </submittedName>
</protein>
<dbReference type="AlphaFoldDB" id="A0A843WYW2"/>
<proteinExistence type="predicted"/>
<comment type="caution">
    <text evidence="2">The sequence shown here is derived from an EMBL/GenBank/DDBJ whole genome shotgun (WGS) entry which is preliminary data.</text>
</comment>